<dbReference type="AlphaFoldDB" id="A0A9J7IUR3"/>
<dbReference type="RefSeq" id="XP_022824000.1">
    <property type="nucleotide sequence ID" value="XM_022968232.1"/>
</dbReference>
<protein>
    <submittedName>
        <fullName evidence="2">Uncharacterized protein LOC111354695</fullName>
    </submittedName>
</protein>
<dbReference type="KEGG" id="sliu:111354695"/>
<reference evidence="2" key="1">
    <citation type="submission" date="2025-08" db="UniProtKB">
        <authorList>
            <consortium name="RefSeq"/>
        </authorList>
    </citation>
    <scope>IDENTIFICATION</scope>
    <source>
        <strain evidence="2">Ishihara</strain>
        <tissue evidence="2">Whole body</tissue>
    </source>
</reference>
<name>A0A9J7IUR3_SPOLT</name>
<gene>
    <name evidence="2" type="primary">LOC111354695</name>
</gene>
<keyword evidence="1" id="KW-1185">Reference proteome</keyword>
<organism evidence="1 2">
    <name type="scientific">Spodoptera litura</name>
    <name type="common">Asian cotton leafworm</name>
    <dbReference type="NCBI Taxonomy" id="69820"/>
    <lineage>
        <taxon>Eukaryota</taxon>
        <taxon>Metazoa</taxon>
        <taxon>Ecdysozoa</taxon>
        <taxon>Arthropoda</taxon>
        <taxon>Hexapoda</taxon>
        <taxon>Insecta</taxon>
        <taxon>Pterygota</taxon>
        <taxon>Neoptera</taxon>
        <taxon>Endopterygota</taxon>
        <taxon>Lepidoptera</taxon>
        <taxon>Glossata</taxon>
        <taxon>Ditrysia</taxon>
        <taxon>Noctuoidea</taxon>
        <taxon>Noctuidae</taxon>
        <taxon>Amphipyrinae</taxon>
        <taxon>Spodoptera</taxon>
    </lineage>
</organism>
<evidence type="ECO:0000313" key="2">
    <source>
        <dbReference type="RefSeq" id="XP_022824000.1"/>
    </source>
</evidence>
<evidence type="ECO:0000313" key="1">
    <source>
        <dbReference type="Proteomes" id="UP000301870"/>
    </source>
</evidence>
<dbReference type="Proteomes" id="UP000301870">
    <property type="component" value="Chromosome 19"/>
</dbReference>
<dbReference type="GeneID" id="111354695"/>
<accession>A0A9J7IUR3</accession>
<proteinExistence type="predicted"/>
<sequence>MSKNKEQVIAMRTQEAEEIRFKVGETVYKQVAKTARADKTKPVFKGSYKILYLHPNNVVKIIDIYEQIDLSLKIILDRFMLLEDAMTYAPLKKMHTSIISPQNLIEKLRNLENGDVKNLGLYVDKQSIKFKAYSTEHSVNFILEIPTVA</sequence>
<dbReference type="OrthoDB" id="427924at2759"/>